<evidence type="ECO:0000256" key="1">
    <source>
        <dbReference type="ARBA" id="ARBA00000900"/>
    </source>
</evidence>
<evidence type="ECO:0000259" key="24">
    <source>
        <dbReference type="PROSITE" id="PS51416"/>
    </source>
</evidence>
<dbReference type="GO" id="GO:0005737">
    <property type="term" value="C:cytoplasm"/>
    <property type="evidence" value="ECO:0007669"/>
    <property type="project" value="UniProtKB-SubCell"/>
</dbReference>
<dbReference type="SMART" id="SM00291">
    <property type="entry name" value="ZnF_ZZ"/>
    <property type="match status" value="1"/>
</dbReference>
<evidence type="ECO:0000256" key="13">
    <source>
        <dbReference type="ARBA" id="ARBA00022786"/>
    </source>
</evidence>
<dbReference type="PROSITE" id="PS01357">
    <property type="entry name" value="ZF_ZZ_1"/>
    <property type="match status" value="1"/>
</dbReference>
<keyword evidence="9" id="KW-0808">Transferase</keyword>
<dbReference type="InterPro" id="IPR040847">
    <property type="entry name" value="SH3_15"/>
</dbReference>
<dbReference type="PROSITE" id="PS50088">
    <property type="entry name" value="ANK_REPEAT"/>
    <property type="match status" value="5"/>
</dbReference>
<feature type="repeat" description="ANK" evidence="19">
    <location>
        <begin position="699"/>
        <end position="731"/>
    </location>
</feature>
<dbReference type="InterPro" id="IPR002110">
    <property type="entry name" value="Ankyrin_rpt"/>
</dbReference>
<keyword evidence="18" id="KW-1053">Target membrane</keyword>
<feature type="domain" description="RING-type" evidence="22">
    <location>
        <begin position="920"/>
        <end position="958"/>
    </location>
</feature>
<evidence type="ECO:0000256" key="20">
    <source>
        <dbReference type="PROSITE-ProRule" id="PRU00228"/>
    </source>
</evidence>
<dbReference type="GO" id="GO:0006887">
    <property type="term" value="P:exocytosis"/>
    <property type="evidence" value="ECO:0007669"/>
    <property type="project" value="UniProtKB-KW"/>
</dbReference>
<feature type="repeat" description="ANK" evidence="19">
    <location>
        <begin position="563"/>
        <end position="595"/>
    </location>
</feature>
<dbReference type="Gene3D" id="2.30.30.40">
    <property type="entry name" value="SH3 Domains"/>
    <property type="match status" value="2"/>
</dbReference>
<dbReference type="Pfam" id="PF06701">
    <property type="entry name" value="MIB_HERC2"/>
    <property type="match status" value="2"/>
</dbReference>
<feature type="domain" description="ZZ-type" evidence="23">
    <location>
        <begin position="80"/>
        <end position="132"/>
    </location>
</feature>
<evidence type="ECO:0000256" key="2">
    <source>
        <dbReference type="ARBA" id="ARBA00004175"/>
    </source>
</evidence>
<evidence type="ECO:0000256" key="17">
    <source>
        <dbReference type="ARBA" id="ARBA00023043"/>
    </source>
</evidence>
<comment type="subcellular location">
    <subcellularLocation>
        <location evidence="3">Cytoplasm</location>
    </subcellularLocation>
    <subcellularLocation>
        <location evidence="2">Target cell membrane</location>
    </subcellularLocation>
</comment>
<dbReference type="InterPro" id="IPR010606">
    <property type="entry name" value="Mib_Herc2"/>
</dbReference>
<feature type="repeat" description="ANK" evidence="19">
    <location>
        <begin position="665"/>
        <end position="698"/>
    </location>
</feature>
<sequence>MEVNVGLRVVRGPDWKWSNQDDGEGHCGTVVEVGRPGSTTTPDKTVVVQWDSGSRTNYRIGYQNAYDLRVLDNATIGFRHYNIICNGCKKHGVAGIRWKCLVCQGVDLCTLCYMNDKHDLNHTFARFETYTSPGVEMTKRNSKNNVKIQSRGIFVGSRVMRGYDWDWANQDGGEGKVGKVIDIRGWDNESRRSVANVMWASGSTNVYRVGHKGKVDLKYAVDAPGPYYYRNHLPVLGQPIEGFNRIAIARSLSTCADNQRNGMTAPFNVGDKVKVIIEDVNELKALQEGHGGWNQRMAEFIGHIGTVHRVTDKGDIRVQFEGCHNRWTFNPNALNIVISYSVGDIVKICDDINKVKELQKCHGEWNDHMSGAIGKMGKIVKVYEDHDLRVTVDGQTWTFNPQCVSLMPGSATEMNNTMISHPTREDTNSRLGNLLDHEPSHGTTSSQSEEVPISANSVTPSMRVNKDNLAREAAQGRLEAVKQILDKYPECVDHKSSGKTALQVASHQGHLEIVSLLLEARADINLRDEEGDTALHYAAFGNQSDVMELLLTKGSDIDAVNRTRCSSLHIAVNKNHINCVRVLLKFGCNCNQLDSYGDSALHDAIGKLENLEIIDLLISSPGINFSLRNRRGFNVLHHSALKGNHFATEKIITKSRQLVDCKKEDGFAALHLAALNGHLQIVEILIIQGQADIDIQNNRKQTPLMLAVGQSHCAIIELLVRLSANVDIVNEDNDSALHLALAKCRESLKADSVVTNSTVISDILNKLSAIGFGQNINLAIACFLIQEANADITLKNRRGKTALDMLEMAKQVDSQSNTSALNYNLAKDFIVGLVDRRKSRVKSQERGVAVSTSSGDVINVNQSDSDSTRNPAVTGSESGISLVDMNTNNECILCNELTASVVFKPCGHSVVSEIEEANSCTICMIPYTHNGVLRMAFLCGHSACFNCAQTLKTCHMCRKTITRKINLY</sequence>
<dbReference type="InterPro" id="IPR013083">
    <property type="entry name" value="Znf_RING/FYVE/PHD"/>
</dbReference>
<evidence type="ECO:0000256" key="10">
    <source>
        <dbReference type="ARBA" id="ARBA00022723"/>
    </source>
</evidence>
<feature type="domain" description="MIB/HERC2" evidence="24">
    <location>
        <begin position="145"/>
        <end position="223"/>
    </location>
</feature>
<evidence type="ECO:0000256" key="18">
    <source>
        <dbReference type="ARBA" id="ARBA00023298"/>
    </source>
</evidence>
<evidence type="ECO:0000313" key="25">
    <source>
        <dbReference type="EMBL" id="CAD7652582.1"/>
    </source>
</evidence>
<dbReference type="Gene3D" id="3.30.60.90">
    <property type="match status" value="1"/>
</dbReference>
<dbReference type="InterPro" id="IPR037252">
    <property type="entry name" value="Mib_Herc2_sf"/>
</dbReference>
<organism evidence="25">
    <name type="scientific">Oppiella nova</name>
    <dbReference type="NCBI Taxonomy" id="334625"/>
    <lineage>
        <taxon>Eukaryota</taxon>
        <taxon>Metazoa</taxon>
        <taxon>Ecdysozoa</taxon>
        <taxon>Arthropoda</taxon>
        <taxon>Chelicerata</taxon>
        <taxon>Arachnida</taxon>
        <taxon>Acari</taxon>
        <taxon>Acariformes</taxon>
        <taxon>Sarcoptiformes</taxon>
        <taxon>Oribatida</taxon>
        <taxon>Brachypylina</taxon>
        <taxon>Oppioidea</taxon>
        <taxon>Oppiidae</taxon>
        <taxon>Oppiella</taxon>
    </lineage>
</organism>
<keyword evidence="26" id="KW-1185">Reference proteome</keyword>
<evidence type="ECO:0000256" key="16">
    <source>
        <dbReference type="ARBA" id="ARBA00023028"/>
    </source>
</evidence>
<reference evidence="25" key="1">
    <citation type="submission" date="2020-11" db="EMBL/GenBank/DDBJ databases">
        <authorList>
            <person name="Tran Van P."/>
        </authorList>
    </citation>
    <scope>NUCLEOTIDE SEQUENCE</scope>
</reference>
<keyword evidence="6" id="KW-0268">Exocytosis</keyword>
<comment type="pathway">
    <text evidence="4">Protein modification; protein ubiquitination.</text>
</comment>
<dbReference type="GO" id="GO:0007219">
    <property type="term" value="P:Notch signaling pathway"/>
    <property type="evidence" value="ECO:0007669"/>
    <property type="project" value="UniProtKB-KW"/>
</dbReference>
<feature type="repeat" description="ANK" evidence="19">
    <location>
        <begin position="497"/>
        <end position="529"/>
    </location>
</feature>
<evidence type="ECO:0000256" key="9">
    <source>
        <dbReference type="ARBA" id="ARBA00022679"/>
    </source>
</evidence>
<keyword evidence="16" id="KW-0638">Presynaptic neurotoxin</keyword>
<dbReference type="Proteomes" id="UP000728032">
    <property type="component" value="Unassembled WGS sequence"/>
</dbReference>
<evidence type="ECO:0000256" key="5">
    <source>
        <dbReference type="ARBA" id="ARBA00012483"/>
    </source>
</evidence>
<feature type="region of interest" description="Disordered" evidence="21">
    <location>
        <begin position="422"/>
        <end position="464"/>
    </location>
</feature>
<dbReference type="PROSITE" id="PS51416">
    <property type="entry name" value="MIB_HERC2"/>
    <property type="match status" value="2"/>
</dbReference>
<dbReference type="GO" id="GO:0016567">
    <property type="term" value="P:protein ubiquitination"/>
    <property type="evidence" value="ECO:0007669"/>
    <property type="project" value="UniProtKB-UniPathway"/>
</dbReference>
<keyword evidence="17 19" id="KW-0040">ANK repeat</keyword>
<evidence type="ECO:0000256" key="6">
    <source>
        <dbReference type="ARBA" id="ARBA00022483"/>
    </source>
</evidence>
<dbReference type="SUPFAM" id="SSF159034">
    <property type="entry name" value="Mib/herc2 domain-like"/>
    <property type="match status" value="2"/>
</dbReference>
<evidence type="ECO:0000256" key="19">
    <source>
        <dbReference type="PROSITE-ProRule" id="PRU00023"/>
    </source>
</evidence>
<dbReference type="EC" id="2.3.2.27" evidence="5"/>
<dbReference type="InterPro" id="IPR001841">
    <property type="entry name" value="Znf_RING"/>
</dbReference>
<keyword evidence="12 20" id="KW-0863">Zinc-finger</keyword>
<keyword evidence="10" id="KW-0479">Metal-binding</keyword>
<gene>
    <name evidence="25" type="ORF">ONB1V03_LOCUS9243</name>
</gene>
<dbReference type="PROSITE" id="PS50297">
    <property type="entry name" value="ANK_REP_REGION"/>
    <property type="match status" value="4"/>
</dbReference>
<dbReference type="Pfam" id="PF00023">
    <property type="entry name" value="Ank"/>
    <property type="match status" value="2"/>
</dbReference>
<dbReference type="EMBL" id="OC920543">
    <property type="protein sequence ID" value="CAD7652582.1"/>
    <property type="molecule type" value="Genomic_DNA"/>
</dbReference>
<dbReference type="GO" id="GO:0044231">
    <property type="term" value="C:host cell presynaptic membrane"/>
    <property type="evidence" value="ECO:0007669"/>
    <property type="project" value="UniProtKB-KW"/>
</dbReference>
<dbReference type="SUPFAM" id="SSF57850">
    <property type="entry name" value="RING/U-box"/>
    <property type="match status" value="2"/>
</dbReference>
<name>A0A7R9M2Z5_9ACAR</name>
<keyword evidence="7" id="KW-0963">Cytoplasm</keyword>
<evidence type="ECO:0000259" key="22">
    <source>
        <dbReference type="PROSITE" id="PS50089"/>
    </source>
</evidence>
<dbReference type="UniPathway" id="UPA00143"/>
<dbReference type="PROSITE" id="PS50089">
    <property type="entry name" value="ZF_RING_2"/>
    <property type="match status" value="1"/>
</dbReference>
<dbReference type="Pfam" id="PF12796">
    <property type="entry name" value="Ank_2"/>
    <property type="match status" value="2"/>
</dbReference>
<feature type="compositionally biased region" description="Polar residues" evidence="21">
    <location>
        <begin position="441"/>
        <end position="462"/>
    </location>
</feature>
<comment type="catalytic activity">
    <reaction evidence="1">
        <text>S-ubiquitinyl-[E2 ubiquitin-conjugating enzyme]-L-cysteine + [acceptor protein]-L-lysine = [E2 ubiquitin-conjugating enzyme]-L-cysteine + N(6)-ubiquitinyl-[acceptor protein]-L-lysine.</text>
        <dbReference type="EC" id="2.3.2.27"/>
    </reaction>
</comment>
<dbReference type="GO" id="GO:0061630">
    <property type="term" value="F:ubiquitin protein ligase activity"/>
    <property type="evidence" value="ECO:0007669"/>
    <property type="project" value="UniProtKB-EC"/>
</dbReference>
<dbReference type="PRINTS" id="PR01415">
    <property type="entry name" value="ANKYRIN"/>
</dbReference>
<dbReference type="PANTHER" id="PTHR24202">
    <property type="entry name" value="E3 UBIQUITIN-PROTEIN LIGASE MIB2"/>
    <property type="match status" value="1"/>
</dbReference>
<evidence type="ECO:0000259" key="23">
    <source>
        <dbReference type="PROSITE" id="PS50135"/>
    </source>
</evidence>
<dbReference type="Gene3D" id="3.30.40.10">
    <property type="entry name" value="Zinc/RING finger domain, C3HC4 (zinc finger)"/>
    <property type="match status" value="1"/>
</dbReference>
<dbReference type="PANTHER" id="PTHR24202:SF4">
    <property type="entry name" value="E3 UBIQUITIN-PROTEIN LIGASE MIB2-RELATED"/>
    <property type="match status" value="1"/>
</dbReference>
<evidence type="ECO:0000256" key="8">
    <source>
        <dbReference type="ARBA" id="ARBA00022537"/>
    </source>
</evidence>
<evidence type="ECO:0000256" key="3">
    <source>
        <dbReference type="ARBA" id="ARBA00004496"/>
    </source>
</evidence>
<keyword evidence="15" id="KW-0914">Notch signaling pathway</keyword>
<keyword evidence="11" id="KW-0677">Repeat</keyword>
<evidence type="ECO:0000256" key="12">
    <source>
        <dbReference type="ARBA" id="ARBA00022771"/>
    </source>
</evidence>
<dbReference type="InterPro" id="IPR043145">
    <property type="entry name" value="Znf_ZZ_sf"/>
</dbReference>
<proteinExistence type="predicted"/>
<dbReference type="FunFam" id="3.30.60.90:FF:000004">
    <property type="entry name" value="Putative E3 ubiquitin-protein ligase MIB2"/>
    <property type="match status" value="1"/>
</dbReference>
<keyword evidence="16" id="KW-0800">Toxin</keyword>
<keyword evidence="16" id="KW-0528">Neurotoxin</keyword>
<dbReference type="Pfam" id="PF00569">
    <property type="entry name" value="ZZ"/>
    <property type="match status" value="1"/>
</dbReference>
<dbReference type="PROSITE" id="PS50135">
    <property type="entry name" value="ZF_ZZ_2"/>
    <property type="match status" value="1"/>
</dbReference>
<dbReference type="FunFam" id="2.30.30.40:FF:000078">
    <property type="entry name" value="Putative e3 ubiquitin-protein ligase mib2"/>
    <property type="match status" value="1"/>
</dbReference>
<dbReference type="Pfam" id="PF18346">
    <property type="entry name" value="SH3_15"/>
    <property type="match status" value="2"/>
</dbReference>
<keyword evidence="14" id="KW-0862">Zinc</keyword>
<dbReference type="InterPro" id="IPR036770">
    <property type="entry name" value="Ankyrin_rpt-contain_sf"/>
</dbReference>
<evidence type="ECO:0000256" key="14">
    <source>
        <dbReference type="ARBA" id="ARBA00022833"/>
    </source>
</evidence>
<evidence type="ECO:0000256" key="4">
    <source>
        <dbReference type="ARBA" id="ARBA00004906"/>
    </source>
</evidence>
<dbReference type="FunFam" id="2.30.30.40:FF:000044">
    <property type="entry name" value="E3 ubiquitin-protein ligase MIB2, putative"/>
    <property type="match status" value="1"/>
</dbReference>
<dbReference type="CDD" id="cd16520">
    <property type="entry name" value="RING-HC_MIBs-like"/>
    <property type="match status" value="1"/>
</dbReference>
<dbReference type="InterPro" id="IPR000433">
    <property type="entry name" value="Znf_ZZ"/>
</dbReference>
<dbReference type="Gene3D" id="1.25.40.20">
    <property type="entry name" value="Ankyrin repeat-containing domain"/>
    <property type="match status" value="3"/>
</dbReference>
<feature type="repeat" description="ANK" evidence="19">
    <location>
        <begin position="530"/>
        <end position="562"/>
    </location>
</feature>
<dbReference type="SMART" id="SM00248">
    <property type="entry name" value="ANK"/>
    <property type="match status" value="7"/>
</dbReference>
<dbReference type="OrthoDB" id="2122982at2759"/>
<feature type="domain" description="MIB/HERC2" evidence="24">
    <location>
        <begin position="1"/>
        <end position="74"/>
    </location>
</feature>
<keyword evidence="13" id="KW-0833">Ubl conjugation pathway</keyword>
<dbReference type="GO" id="GO:0044218">
    <property type="term" value="C:other organism cell membrane"/>
    <property type="evidence" value="ECO:0007669"/>
    <property type="project" value="UniProtKB-KW"/>
</dbReference>
<dbReference type="EMBL" id="CAJPVJ010005718">
    <property type="protein sequence ID" value="CAG2169769.1"/>
    <property type="molecule type" value="Genomic_DNA"/>
</dbReference>
<keyword evidence="8" id="KW-0472">Membrane</keyword>
<protein>
    <recommendedName>
        <fullName evidence="5">RING-type E3 ubiquitin transferase</fullName>
        <ecNumber evidence="5">2.3.2.27</ecNumber>
    </recommendedName>
</protein>
<keyword evidence="8" id="KW-1052">Target cell membrane</keyword>
<evidence type="ECO:0000256" key="11">
    <source>
        <dbReference type="ARBA" id="ARBA00022737"/>
    </source>
</evidence>
<evidence type="ECO:0000313" key="26">
    <source>
        <dbReference type="Proteomes" id="UP000728032"/>
    </source>
</evidence>
<evidence type="ECO:0000256" key="15">
    <source>
        <dbReference type="ARBA" id="ARBA00022976"/>
    </source>
</evidence>
<evidence type="ECO:0000256" key="7">
    <source>
        <dbReference type="ARBA" id="ARBA00022490"/>
    </source>
</evidence>
<dbReference type="GO" id="GO:0008270">
    <property type="term" value="F:zinc ion binding"/>
    <property type="evidence" value="ECO:0007669"/>
    <property type="project" value="UniProtKB-KW"/>
</dbReference>
<evidence type="ECO:0000256" key="21">
    <source>
        <dbReference type="SAM" id="MobiDB-lite"/>
    </source>
</evidence>
<dbReference type="AlphaFoldDB" id="A0A7R9M2Z5"/>
<dbReference type="SUPFAM" id="SSF48403">
    <property type="entry name" value="Ankyrin repeat"/>
    <property type="match status" value="1"/>
</dbReference>
<accession>A0A7R9M2Z5</accession>